<dbReference type="GO" id="GO:0015225">
    <property type="term" value="F:biotin transmembrane transporter activity"/>
    <property type="evidence" value="ECO:0007669"/>
    <property type="project" value="UniProtKB-UniRule"/>
</dbReference>
<keyword evidence="5" id="KW-1185">Reference proteome</keyword>
<dbReference type="AlphaFoldDB" id="A0A1M5SCP7"/>
<gene>
    <name evidence="4" type="ORF">SAMN02744040_01710</name>
</gene>
<reference evidence="5" key="1">
    <citation type="submission" date="2016-11" db="EMBL/GenBank/DDBJ databases">
        <authorList>
            <person name="Varghese N."/>
            <person name="Submissions S."/>
        </authorList>
    </citation>
    <scope>NUCLEOTIDE SEQUENCE [LARGE SCALE GENOMIC DNA]</scope>
    <source>
        <strain evidence="5">DSM 15285</strain>
    </source>
</reference>
<feature type="transmembrane region" description="Helical" evidence="3">
    <location>
        <begin position="104"/>
        <end position="123"/>
    </location>
</feature>
<dbReference type="InterPro" id="IPR003784">
    <property type="entry name" value="BioY"/>
</dbReference>
<evidence type="ECO:0000256" key="3">
    <source>
        <dbReference type="SAM" id="Phobius"/>
    </source>
</evidence>
<proteinExistence type="inferred from homology"/>
<comment type="similarity">
    <text evidence="1 2">Belongs to the BioY family.</text>
</comment>
<dbReference type="Proteomes" id="UP000242520">
    <property type="component" value="Unassembled WGS sequence"/>
</dbReference>
<evidence type="ECO:0000256" key="2">
    <source>
        <dbReference type="PIRNR" id="PIRNR016661"/>
    </source>
</evidence>
<feature type="transmembrane region" description="Helical" evidence="3">
    <location>
        <begin position="75"/>
        <end position="97"/>
    </location>
</feature>
<feature type="transmembrane region" description="Helical" evidence="3">
    <location>
        <begin position="143"/>
        <end position="165"/>
    </location>
</feature>
<organism evidence="4 5">
    <name type="scientific">Tepidibacter thalassicus DSM 15285</name>
    <dbReference type="NCBI Taxonomy" id="1123350"/>
    <lineage>
        <taxon>Bacteria</taxon>
        <taxon>Bacillati</taxon>
        <taxon>Bacillota</taxon>
        <taxon>Clostridia</taxon>
        <taxon>Peptostreptococcales</taxon>
        <taxon>Peptostreptococcaceae</taxon>
        <taxon>Tepidibacter</taxon>
    </lineage>
</organism>
<dbReference type="Pfam" id="PF02632">
    <property type="entry name" value="BioY"/>
    <property type="match status" value="1"/>
</dbReference>
<dbReference type="STRING" id="1123350.SAMN02744040_01710"/>
<dbReference type="EMBL" id="FQXH01000019">
    <property type="protein sequence ID" value="SHH36249.1"/>
    <property type="molecule type" value="Genomic_DNA"/>
</dbReference>
<accession>A0A1M5SCP7</accession>
<comment type="subcellular location">
    <subcellularLocation>
        <location evidence="2">Cell membrane</location>
        <topology evidence="2">Multi-pass membrane protein</topology>
    </subcellularLocation>
</comment>
<dbReference type="RefSeq" id="WP_072725548.1">
    <property type="nucleotide sequence ID" value="NZ_FQXH01000019.1"/>
</dbReference>
<keyword evidence="2 3" id="KW-0472">Membrane</keyword>
<protein>
    <recommendedName>
        <fullName evidence="2">Biotin transporter</fullName>
    </recommendedName>
</protein>
<evidence type="ECO:0000256" key="1">
    <source>
        <dbReference type="ARBA" id="ARBA00010692"/>
    </source>
</evidence>
<keyword evidence="3" id="KW-0812">Transmembrane</keyword>
<sequence length="174" mass="18632">MNTKNLVLSSLFAAITAITSQITIPIQPVPITFQVLAVALAGALLGKKYGFISQIVFLLLGAIGIPVFAEFKGGLNIIAGPTGGYLLAYPLAAYITGYFSEKEGIVNISIGMILGLIIIYILGMLQLKFILNLSLQKAFMVGVAPFLILDLIKLIIASFIVNTILKRSNVFQKA</sequence>
<keyword evidence="2" id="KW-0813">Transport</keyword>
<evidence type="ECO:0000313" key="5">
    <source>
        <dbReference type="Proteomes" id="UP000242520"/>
    </source>
</evidence>
<keyword evidence="3" id="KW-1133">Transmembrane helix</keyword>
<dbReference type="GO" id="GO:0005886">
    <property type="term" value="C:plasma membrane"/>
    <property type="evidence" value="ECO:0007669"/>
    <property type="project" value="UniProtKB-SubCell"/>
</dbReference>
<dbReference type="Gene3D" id="1.10.1760.20">
    <property type="match status" value="1"/>
</dbReference>
<dbReference type="PANTHER" id="PTHR34295">
    <property type="entry name" value="BIOTIN TRANSPORTER BIOY"/>
    <property type="match status" value="1"/>
</dbReference>
<dbReference type="PIRSF" id="PIRSF016661">
    <property type="entry name" value="BioY"/>
    <property type="match status" value="1"/>
</dbReference>
<keyword evidence="2" id="KW-1003">Cell membrane</keyword>
<feature type="transmembrane region" description="Helical" evidence="3">
    <location>
        <begin position="51"/>
        <end position="69"/>
    </location>
</feature>
<name>A0A1M5SCP7_9FIRM</name>
<evidence type="ECO:0000313" key="4">
    <source>
        <dbReference type="EMBL" id="SHH36249.1"/>
    </source>
</evidence>
<dbReference type="OrthoDB" id="9803495at2"/>
<dbReference type="PANTHER" id="PTHR34295:SF1">
    <property type="entry name" value="BIOTIN TRANSPORTER BIOY"/>
    <property type="match status" value="1"/>
</dbReference>